<sequence length="119" mass="13375">MAGVRSCQRRGTPTAGSMSFQRGNRSIQPAMSEALQNDFSYNPRPPPPSAEEIDFFCVDMRKVLMEIEAKPSSSKYPDFIHPVDNSPPCTPMRKRNCSDRKAPNKTPVPQQAKRDGYSR</sequence>
<feature type="region of interest" description="Disordered" evidence="1">
    <location>
        <begin position="71"/>
        <end position="119"/>
    </location>
</feature>
<proteinExistence type="predicted"/>
<organism evidence="2">
    <name type="scientific">Pseudocowpox virus</name>
    <dbReference type="NCBI Taxonomy" id="129726"/>
    <lineage>
        <taxon>Viruses</taxon>
        <taxon>Varidnaviria</taxon>
        <taxon>Bamfordvirae</taxon>
        <taxon>Nucleocytoviricota</taxon>
        <taxon>Pokkesviricetes</taxon>
        <taxon>Chitovirales</taxon>
        <taxon>Poxviridae</taxon>
        <taxon>Chordopoxvirinae</taxon>
        <taxon>Parapoxvirus</taxon>
        <taxon>Parapoxvirus pseudocowpox</taxon>
    </lineage>
</organism>
<feature type="compositionally biased region" description="Polar residues" evidence="1">
    <location>
        <begin position="9"/>
        <end position="40"/>
    </location>
</feature>
<evidence type="ECO:0000313" key="2">
    <source>
        <dbReference type="EMBL" id="AEL20653.1"/>
    </source>
</evidence>
<evidence type="ECO:0000256" key="1">
    <source>
        <dbReference type="SAM" id="MobiDB-lite"/>
    </source>
</evidence>
<protein>
    <submittedName>
        <fullName evidence="2">Uncharacterized protein</fullName>
    </submittedName>
</protein>
<reference evidence="2" key="1">
    <citation type="journal article" date="2011" name="Virus Res.">
        <title>Analysis of deletion within the reindeer pseudocowpoxvirus genome.</title>
        <authorList>
            <person name="Hautaniemi M."/>
            <person name="Vaccari F."/>
            <person name="Scagliarini A."/>
            <person name="Laaksonen S."/>
            <person name="Huovilainen A."/>
            <person name="McInnes C.J."/>
        </authorList>
    </citation>
    <scope>NUCLEOTIDE SEQUENCE</scope>
    <source>
        <strain evidence="2">F00.120R</strain>
    </source>
</reference>
<name>G3G7L8_9POXV</name>
<accession>G3G7L8</accession>
<dbReference type="EMBL" id="JF792399">
    <property type="protein sequence ID" value="AEL20653.1"/>
    <property type="molecule type" value="Genomic_DNA"/>
</dbReference>
<feature type="region of interest" description="Disordered" evidence="1">
    <location>
        <begin position="1"/>
        <end position="47"/>
    </location>
</feature>